<feature type="compositionally biased region" description="Polar residues" evidence="1">
    <location>
        <begin position="110"/>
        <end position="125"/>
    </location>
</feature>
<name>A0AA36HCV0_CYLNA</name>
<dbReference type="Proteomes" id="UP001176961">
    <property type="component" value="Unassembled WGS sequence"/>
</dbReference>
<reference evidence="2" key="1">
    <citation type="submission" date="2023-07" db="EMBL/GenBank/DDBJ databases">
        <authorList>
            <consortium name="CYATHOMIX"/>
        </authorList>
    </citation>
    <scope>NUCLEOTIDE SEQUENCE</scope>
    <source>
        <strain evidence="2">N/A</strain>
    </source>
</reference>
<comment type="caution">
    <text evidence="2">The sequence shown here is derived from an EMBL/GenBank/DDBJ whole genome shotgun (WGS) entry which is preliminary data.</text>
</comment>
<evidence type="ECO:0000313" key="3">
    <source>
        <dbReference type="Proteomes" id="UP001176961"/>
    </source>
</evidence>
<protein>
    <submittedName>
        <fullName evidence="2">Uncharacterized protein</fullName>
    </submittedName>
</protein>
<feature type="compositionally biased region" description="Polar residues" evidence="1">
    <location>
        <begin position="14"/>
        <end position="23"/>
    </location>
</feature>
<feature type="region of interest" description="Disordered" evidence="1">
    <location>
        <begin position="1"/>
        <end position="125"/>
    </location>
</feature>
<gene>
    <name evidence="2" type="ORF">CYNAS_LOCUS20384</name>
</gene>
<organism evidence="2 3">
    <name type="scientific">Cylicocyclus nassatus</name>
    <name type="common">Nematode worm</name>
    <dbReference type="NCBI Taxonomy" id="53992"/>
    <lineage>
        <taxon>Eukaryota</taxon>
        <taxon>Metazoa</taxon>
        <taxon>Ecdysozoa</taxon>
        <taxon>Nematoda</taxon>
        <taxon>Chromadorea</taxon>
        <taxon>Rhabditida</taxon>
        <taxon>Rhabditina</taxon>
        <taxon>Rhabditomorpha</taxon>
        <taxon>Strongyloidea</taxon>
        <taxon>Strongylidae</taxon>
        <taxon>Cylicocyclus</taxon>
    </lineage>
</organism>
<evidence type="ECO:0000313" key="2">
    <source>
        <dbReference type="EMBL" id="CAJ0608401.1"/>
    </source>
</evidence>
<dbReference type="EMBL" id="CATQJL010000316">
    <property type="protein sequence ID" value="CAJ0608401.1"/>
    <property type="molecule type" value="Genomic_DNA"/>
</dbReference>
<sequence length="156" mass="16884">MGGLYSAPVKPSAGAQQSPQSAVKSKPAPVSKMERTQEPSHYVKSNMNKQEDSDENVSEESEDTTTTLTSGPSTLISVQSASKKSSKDKRATLPGKTPRIRAGQSKLDHSSSSTTRSYGNKTKARTTLVQAALKKMVEDSMRKKARTGELKRRKQG</sequence>
<feature type="compositionally biased region" description="Low complexity" evidence="1">
    <location>
        <begin position="64"/>
        <end position="74"/>
    </location>
</feature>
<proteinExistence type="predicted"/>
<dbReference type="AlphaFoldDB" id="A0AA36HCV0"/>
<keyword evidence="3" id="KW-1185">Reference proteome</keyword>
<evidence type="ECO:0000256" key="1">
    <source>
        <dbReference type="SAM" id="MobiDB-lite"/>
    </source>
</evidence>
<feature type="compositionally biased region" description="Acidic residues" evidence="1">
    <location>
        <begin position="52"/>
        <end position="63"/>
    </location>
</feature>
<feature type="region of interest" description="Disordered" evidence="1">
    <location>
        <begin position="137"/>
        <end position="156"/>
    </location>
</feature>
<feature type="compositionally biased region" description="Basic and acidic residues" evidence="1">
    <location>
        <begin position="137"/>
        <end position="150"/>
    </location>
</feature>
<accession>A0AA36HCV0</accession>